<dbReference type="PANTHER" id="PTHR45790:SF3">
    <property type="entry name" value="S-ADENOSYL-L-METHIONINE-DEPENDENT UROPORPHYRINOGEN III METHYLTRANSFERASE, CHLOROPLASTIC"/>
    <property type="match status" value="1"/>
</dbReference>
<reference evidence="10 11" key="1">
    <citation type="submission" date="2017-06" db="EMBL/GenBank/DDBJ databases">
        <title>Complete genome sequence of Nitrospirillum amazonense strain CBAmC, an endophytic nitrogen-fixing and plant growth-promoting bacterium, isolated from sugarcane.</title>
        <authorList>
            <person name="Schwab S."/>
            <person name="dos Santos Teixeira K.R."/>
            <person name="Simoes Araujo J.L."/>
            <person name="Soares Vidal M."/>
            <person name="Borges de Freitas H.R."/>
            <person name="Rivello Crivelaro A.L."/>
            <person name="Bueno de Camargo Nunes A."/>
            <person name="dos Santos C.M."/>
            <person name="Palmeira da Silva Rosa D."/>
            <person name="da Silva Padilha D."/>
            <person name="da Silva E."/>
            <person name="Araujo Terra L."/>
            <person name="Soares Mendes V."/>
            <person name="Farinelli L."/>
            <person name="Magalhaes Cruz L."/>
            <person name="Baldani J.I."/>
        </authorList>
    </citation>
    <scope>NUCLEOTIDE SEQUENCE [LARGE SCALE GENOMIC DNA]</scope>
    <source>
        <strain evidence="10 11">CBAmC</strain>
    </source>
</reference>
<name>A0A248K296_9PROT</name>
<comment type="similarity">
    <text evidence="1 8">Belongs to the precorrin methyltransferase family.</text>
</comment>
<dbReference type="NCBIfam" id="NF004790">
    <property type="entry name" value="PRK06136.1"/>
    <property type="match status" value="1"/>
</dbReference>
<keyword evidence="11" id="KW-1185">Reference proteome</keyword>
<dbReference type="GO" id="GO:0019354">
    <property type="term" value="P:siroheme biosynthetic process"/>
    <property type="evidence" value="ECO:0007669"/>
    <property type="project" value="UniProtKB-UniPathway"/>
</dbReference>
<protein>
    <recommendedName>
        <fullName evidence="2">uroporphyrinogen-III C-methyltransferase</fullName>
        <ecNumber evidence="2">2.1.1.107</ecNumber>
    </recommendedName>
</protein>
<dbReference type="InterPro" id="IPR006366">
    <property type="entry name" value="CobA/CysG_C"/>
</dbReference>
<organism evidence="10 11">
    <name type="scientific">Nitrospirillum viridazoti CBAmc</name>
    <dbReference type="NCBI Taxonomy" id="1441467"/>
    <lineage>
        <taxon>Bacteria</taxon>
        <taxon>Pseudomonadati</taxon>
        <taxon>Pseudomonadota</taxon>
        <taxon>Alphaproteobacteria</taxon>
        <taxon>Rhodospirillales</taxon>
        <taxon>Azospirillaceae</taxon>
        <taxon>Nitrospirillum</taxon>
        <taxon>Nitrospirillum viridazoti</taxon>
    </lineage>
</organism>
<keyword evidence="4 8" id="KW-0808">Transferase</keyword>
<keyword evidence="6" id="KW-0627">Porphyrin biosynthesis</keyword>
<dbReference type="Pfam" id="PF00590">
    <property type="entry name" value="TP_methylase"/>
    <property type="match status" value="1"/>
</dbReference>
<dbReference type="Gene3D" id="3.40.1010.10">
    <property type="entry name" value="Cobalt-precorrin-4 Transmethylase, Domain 1"/>
    <property type="match status" value="1"/>
</dbReference>
<keyword evidence="3 8" id="KW-0489">Methyltransferase</keyword>
<dbReference type="InterPro" id="IPR014776">
    <property type="entry name" value="4pyrrole_Mease_sub2"/>
</dbReference>
<dbReference type="NCBIfam" id="TIGR01469">
    <property type="entry name" value="cobA_cysG_Cterm"/>
    <property type="match status" value="1"/>
</dbReference>
<dbReference type="InterPro" id="IPR014777">
    <property type="entry name" value="4pyrrole_Mease_sub1"/>
</dbReference>
<dbReference type="PANTHER" id="PTHR45790">
    <property type="entry name" value="SIROHEME SYNTHASE-RELATED"/>
    <property type="match status" value="1"/>
</dbReference>
<dbReference type="InterPro" id="IPR003043">
    <property type="entry name" value="Uropor_MeTrfase_CS"/>
</dbReference>
<dbReference type="EC" id="2.1.1.107" evidence="2"/>
<dbReference type="UniPathway" id="UPA00262">
    <property type="reaction ID" value="UER00211"/>
</dbReference>
<keyword evidence="5" id="KW-0949">S-adenosyl-L-methionine</keyword>
<evidence type="ECO:0000259" key="9">
    <source>
        <dbReference type="Pfam" id="PF00590"/>
    </source>
</evidence>
<dbReference type="Gene3D" id="3.30.950.10">
    <property type="entry name" value="Methyltransferase, Cobalt-precorrin-4 Transmethylase, Domain 2"/>
    <property type="match status" value="1"/>
</dbReference>
<evidence type="ECO:0000256" key="3">
    <source>
        <dbReference type="ARBA" id="ARBA00022603"/>
    </source>
</evidence>
<dbReference type="EMBL" id="CP022113">
    <property type="protein sequence ID" value="ASG25062.1"/>
    <property type="molecule type" value="Genomic_DNA"/>
</dbReference>
<evidence type="ECO:0000256" key="5">
    <source>
        <dbReference type="ARBA" id="ARBA00022691"/>
    </source>
</evidence>
<gene>
    <name evidence="10" type="primary">cobA</name>
    <name evidence="10" type="ORF">Y958_29250</name>
</gene>
<dbReference type="KEGG" id="nao:Y958_29250"/>
<dbReference type="SUPFAM" id="SSF53790">
    <property type="entry name" value="Tetrapyrrole methylase"/>
    <property type="match status" value="1"/>
</dbReference>
<dbReference type="InterPro" id="IPR000878">
    <property type="entry name" value="4pyrrol_Mease"/>
</dbReference>
<feature type="domain" description="Tetrapyrrole methylase" evidence="9">
    <location>
        <begin position="19"/>
        <end position="224"/>
    </location>
</feature>
<dbReference type="GO" id="GO:0004851">
    <property type="term" value="F:uroporphyrin-III C-methyltransferase activity"/>
    <property type="evidence" value="ECO:0007669"/>
    <property type="project" value="UniProtKB-EC"/>
</dbReference>
<evidence type="ECO:0000256" key="8">
    <source>
        <dbReference type="RuleBase" id="RU003960"/>
    </source>
</evidence>
<sequence>MTDLTLPTLAFPDFQPGSVWLVGAGPGDPGLLTLLALHALRQADHIVYDALVDERILDMANPAAVKEFAGKRGGRPSPAQEDISLRLVDLGRQGLRVLRLKAGDPFVFGRGGEEALALVAAGLPFRVVPGITAGLAGPAYAGIPATHRTANQAVILVTGQSAGDGPDWAALAATKAPLILYMAWRGLGGIATALMEGGLAADTAVAVICDATTPRQKVMTCTLARCAQALADSGLAPPAIIVIGAIAELHATLDWLGVASHD</sequence>
<evidence type="ECO:0000313" key="10">
    <source>
        <dbReference type="EMBL" id="ASG25062.1"/>
    </source>
</evidence>
<dbReference type="PROSITE" id="PS00840">
    <property type="entry name" value="SUMT_2"/>
    <property type="match status" value="1"/>
</dbReference>
<accession>A0A248K296</accession>
<evidence type="ECO:0000313" key="11">
    <source>
        <dbReference type="Proteomes" id="UP000197153"/>
    </source>
</evidence>
<evidence type="ECO:0000256" key="7">
    <source>
        <dbReference type="ARBA" id="ARBA00025705"/>
    </source>
</evidence>
<dbReference type="FunFam" id="3.40.1010.10:FF:000001">
    <property type="entry name" value="Siroheme synthase"/>
    <property type="match status" value="1"/>
</dbReference>
<comment type="pathway">
    <text evidence="7">Porphyrin-containing compound metabolism; siroheme biosynthesis; precorrin-2 from uroporphyrinogen III: step 1/1.</text>
</comment>
<dbReference type="GO" id="GO:0032259">
    <property type="term" value="P:methylation"/>
    <property type="evidence" value="ECO:0007669"/>
    <property type="project" value="UniProtKB-KW"/>
</dbReference>
<evidence type="ECO:0000256" key="6">
    <source>
        <dbReference type="ARBA" id="ARBA00023244"/>
    </source>
</evidence>
<dbReference type="CDD" id="cd11642">
    <property type="entry name" value="SUMT"/>
    <property type="match status" value="1"/>
</dbReference>
<evidence type="ECO:0000256" key="1">
    <source>
        <dbReference type="ARBA" id="ARBA00005879"/>
    </source>
</evidence>
<dbReference type="AlphaFoldDB" id="A0A248K296"/>
<evidence type="ECO:0000256" key="4">
    <source>
        <dbReference type="ARBA" id="ARBA00022679"/>
    </source>
</evidence>
<proteinExistence type="inferred from homology"/>
<dbReference type="InterPro" id="IPR035996">
    <property type="entry name" value="4pyrrol_Methylase_sf"/>
</dbReference>
<evidence type="ECO:0000256" key="2">
    <source>
        <dbReference type="ARBA" id="ARBA00012162"/>
    </source>
</evidence>
<dbReference type="Proteomes" id="UP000197153">
    <property type="component" value="Chromosome 4"/>
</dbReference>
<dbReference type="InterPro" id="IPR050161">
    <property type="entry name" value="Siro_Cobalamin_biosynth"/>
</dbReference>
<dbReference type="RefSeq" id="WP_088875452.1">
    <property type="nucleotide sequence ID" value="NZ_CP022113.1"/>
</dbReference>